<protein>
    <recommendedName>
        <fullName evidence="5">EfeO-type cupredoxin-like domain-containing protein</fullName>
    </recommendedName>
</protein>
<feature type="transmembrane region" description="Helical" evidence="4">
    <location>
        <begin position="20"/>
        <end position="42"/>
    </location>
</feature>
<name>A0A1F7Z5D9_9BACT</name>
<dbReference type="GO" id="GO:0046872">
    <property type="term" value="F:metal ion binding"/>
    <property type="evidence" value="ECO:0007669"/>
    <property type="project" value="UniProtKB-KW"/>
</dbReference>
<evidence type="ECO:0000313" key="7">
    <source>
        <dbReference type="Proteomes" id="UP000177169"/>
    </source>
</evidence>
<keyword evidence="4" id="KW-0812">Transmembrane</keyword>
<dbReference type="SUPFAM" id="SSF49503">
    <property type="entry name" value="Cupredoxins"/>
    <property type="match status" value="1"/>
</dbReference>
<gene>
    <name evidence="6" type="ORF">A3D01_03515</name>
</gene>
<dbReference type="Pfam" id="PF13473">
    <property type="entry name" value="Cupredoxin_1"/>
    <property type="match status" value="1"/>
</dbReference>
<feature type="region of interest" description="Disordered" evidence="3">
    <location>
        <begin position="46"/>
        <end position="87"/>
    </location>
</feature>
<evidence type="ECO:0000313" key="6">
    <source>
        <dbReference type="EMBL" id="OGM33975.1"/>
    </source>
</evidence>
<accession>A0A1F7Z5D9</accession>
<evidence type="ECO:0000259" key="5">
    <source>
        <dbReference type="Pfam" id="PF13473"/>
    </source>
</evidence>
<feature type="compositionally biased region" description="Polar residues" evidence="3">
    <location>
        <begin position="54"/>
        <end position="69"/>
    </location>
</feature>
<organism evidence="6 7">
    <name type="scientific">Candidatus Woesebacteria bacterium RIFCSPHIGHO2_02_FULL_39_13</name>
    <dbReference type="NCBI Taxonomy" id="1802505"/>
    <lineage>
        <taxon>Bacteria</taxon>
        <taxon>Candidatus Woeseibacteriota</taxon>
    </lineage>
</organism>
<evidence type="ECO:0000256" key="2">
    <source>
        <dbReference type="ARBA" id="ARBA00023008"/>
    </source>
</evidence>
<reference evidence="6 7" key="1">
    <citation type="journal article" date="2016" name="Nat. Commun.">
        <title>Thousands of microbial genomes shed light on interconnected biogeochemical processes in an aquifer system.</title>
        <authorList>
            <person name="Anantharaman K."/>
            <person name="Brown C.T."/>
            <person name="Hug L.A."/>
            <person name="Sharon I."/>
            <person name="Castelle C.J."/>
            <person name="Probst A.J."/>
            <person name="Thomas B.C."/>
            <person name="Singh A."/>
            <person name="Wilkins M.J."/>
            <person name="Karaoz U."/>
            <person name="Brodie E.L."/>
            <person name="Williams K.H."/>
            <person name="Hubbard S.S."/>
            <person name="Banfield J.F."/>
        </authorList>
    </citation>
    <scope>NUCLEOTIDE SEQUENCE [LARGE SCALE GENOMIC DNA]</scope>
</reference>
<keyword evidence="1" id="KW-0479">Metal-binding</keyword>
<feature type="domain" description="EfeO-type cupredoxin-like" evidence="5">
    <location>
        <begin position="86"/>
        <end position="168"/>
    </location>
</feature>
<dbReference type="Gene3D" id="2.60.40.420">
    <property type="entry name" value="Cupredoxins - blue copper proteins"/>
    <property type="match status" value="1"/>
</dbReference>
<dbReference type="EMBL" id="MGGR01000010">
    <property type="protein sequence ID" value="OGM33975.1"/>
    <property type="molecule type" value="Genomic_DNA"/>
</dbReference>
<evidence type="ECO:0000256" key="1">
    <source>
        <dbReference type="ARBA" id="ARBA00022723"/>
    </source>
</evidence>
<dbReference type="STRING" id="1802505.A3D01_03515"/>
<keyword evidence="4" id="KW-0472">Membrane</keyword>
<dbReference type="PANTHER" id="PTHR38439">
    <property type="entry name" value="AURACYANIN-B"/>
    <property type="match status" value="1"/>
</dbReference>
<sequence>MEEEQKIEDEKKEQVGSNKSSYLMLVGGLILAVALVGGAILASRRGSKTPETLPAQTEVSTNSTQNRIVTSTPTPRPTSQPVEGTSTDSKVVTIEMQAGSFYFNPKEIRVKKGQTVKINLKAMDAMHNFNIDELGVKSPTLNAGETTTIDFVANKLGEFEYYCLIGQHRKLGQVGTLIVE</sequence>
<dbReference type="AlphaFoldDB" id="A0A1F7Z5D9"/>
<dbReference type="InterPro" id="IPR050845">
    <property type="entry name" value="Cu-binding_ET"/>
</dbReference>
<dbReference type="Proteomes" id="UP000177169">
    <property type="component" value="Unassembled WGS sequence"/>
</dbReference>
<dbReference type="InterPro" id="IPR008972">
    <property type="entry name" value="Cupredoxin"/>
</dbReference>
<dbReference type="InterPro" id="IPR028096">
    <property type="entry name" value="EfeO_Cupredoxin"/>
</dbReference>
<evidence type="ECO:0000256" key="4">
    <source>
        <dbReference type="SAM" id="Phobius"/>
    </source>
</evidence>
<feature type="compositionally biased region" description="Low complexity" evidence="3">
    <location>
        <begin position="70"/>
        <end position="81"/>
    </location>
</feature>
<proteinExistence type="predicted"/>
<keyword evidence="2" id="KW-0186">Copper</keyword>
<keyword evidence="4" id="KW-1133">Transmembrane helix</keyword>
<evidence type="ECO:0000256" key="3">
    <source>
        <dbReference type="SAM" id="MobiDB-lite"/>
    </source>
</evidence>
<dbReference type="PANTHER" id="PTHR38439:SF3">
    <property type="entry name" value="COPPER-RESISTANT CUPROPROTEIN COPI"/>
    <property type="match status" value="1"/>
</dbReference>
<comment type="caution">
    <text evidence="6">The sequence shown here is derived from an EMBL/GenBank/DDBJ whole genome shotgun (WGS) entry which is preliminary data.</text>
</comment>